<dbReference type="GO" id="GO:0016757">
    <property type="term" value="F:glycosyltransferase activity"/>
    <property type="evidence" value="ECO:0007669"/>
    <property type="project" value="InterPro"/>
</dbReference>
<evidence type="ECO:0000313" key="3">
    <source>
        <dbReference type="Proteomes" id="UP000198893"/>
    </source>
</evidence>
<keyword evidence="3" id="KW-1185">Reference proteome</keyword>
<name>A0A1H8LSZ5_9RHOB</name>
<dbReference type="Proteomes" id="UP000198893">
    <property type="component" value="Unassembled WGS sequence"/>
</dbReference>
<dbReference type="STRING" id="569882.SAMN04490248_101271"/>
<organism evidence="2 3">
    <name type="scientific">Salinihabitans flavidus</name>
    <dbReference type="NCBI Taxonomy" id="569882"/>
    <lineage>
        <taxon>Bacteria</taxon>
        <taxon>Pseudomonadati</taxon>
        <taxon>Pseudomonadota</taxon>
        <taxon>Alphaproteobacteria</taxon>
        <taxon>Rhodobacterales</taxon>
        <taxon>Roseobacteraceae</taxon>
        <taxon>Salinihabitans</taxon>
    </lineage>
</organism>
<evidence type="ECO:0000259" key="1">
    <source>
        <dbReference type="Pfam" id="PF04577"/>
    </source>
</evidence>
<accession>A0A1H8LSZ5</accession>
<dbReference type="RefSeq" id="WP_093114831.1">
    <property type="nucleotide sequence ID" value="NZ_FODS01000001.1"/>
</dbReference>
<proteinExistence type="predicted"/>
<protein>
    <recommendedName>
        <fullName evidence="1">Glycosyltransferase 61 catalytic domain-containing protein</fullName>
    </recommendedName>
</protein>
<reference evidence="2 3" key="1">
    <citation type="submission" date="2016-10" db="EMBL/GenBank/DDBJ databases">
        <authorList>
            <person name="de Groot N.N."/>
        </authorList>
    </citation>
    <scope>NUCLEOTIDE SEQUENCE [LARGE SCALE GENOMIC DNA]</scope>
    <source>
        <strain evidence="2 3">DSM 27842</strain>
    </source>
</reference>
<gene>
    <name evidence="2" type="ORF">SAMN04490248_101271</name>
</gene>
<dbReference type="Pfam" id="PF04577">
    <property type="entry name" value="Glyco_transf_61"/>
    <property type="match status" value="1"/>
</dbReference>
<dbReference type="EMBL" id="FODS01000001">
    <property type="protein sequence ID" value="SEO07966.1"/>
    <property type="molecule type" value="Genomic_DNA"/>
</dbReference>
<dbReference type="InterPro" id="IPR049625">
    <property type="entry name" value="Glyco_transf_61_cat"/>
</dbReference>
<sequence length="369" mass="41114">MQHGFDPDAPLAGRIEVLENAVVVPWGEGRRKGIARPAGVFHADGRYCRAGQAFRAESRPTTLEPAFPKPAEITGELSGTVLYAGLAYGHFGHALCESTARLWALDHAGPVDEVLFLPKKRLTWPMRSLRQLRPIMEALGPMPPLTAISEPTLVERLIVPPQGFGVGGLIAGCPEFRAFTESRLRQRVVPDGPEKLYISRSRLFRKRGRLLFEDVIEARMAREGYEIFHPQEHDLQTQLARYKAARVIVSTDNSALHLAAFVIAPECRVAILTRRPGHIIDDFLLHLDRFAGVCPTVVETCLRYWFRADEKVQFNEVMTLLDLGRTGAALRQAGFVAHGDWPEPTGAELDAELRAFEARAEASLREVFP</sequence>
<dbReference type="AlphaFoldDB" id="A0A1H8LSZ5"/>
<dbReference type="OrthoDB" id="7843421at2"/>
<evidence type="ECO:0000313" key="2">
    <source>
        <dbReference type="EMBL" id="SEO07966.1"/>
    </source>
</evidence>
<feature type="domain" description="Glycosyltransferase 61 catalytic" evidence="1">
    <location>
        <begin position="91"/>
        <end position="269"/>
    </location>
</feature>